<evidence type="ECO:0000256" key="3">
    <source>
        <dbReference type="ARBA" id="ARBA00023163"/>
    </source>
</evidence>
<dbReference type="RefSeq" id="WP_212965788.1">
    <property type="nucleotide sequence ID" value="NZ_BORB01000007.1"/>
</dbReference>
<name>A0ABQ4KFX5_9BACI</name>
<dbReference type="PROSITE" id="PS01124">
    <property type="entry name" value="HTH_ARAC_FAMILY_2"/>
    <property type="match status" value="1"/>
</dbReference>
<dbReference type="SMART" id="SM00448">
    <property type="entry name" value="REC"/>
    <property type="match status" value="1"/>
</dbReference>
<evidence type="ECO:0000313" key="7">
    <source>
        <dbReference type="EMBL" id="GIN56860.1"/>
    </source>
</evidence>
<dbReference type="InterPro" id="IPR011006">
    <property type="entry name" value="CheY-like_superfamily"/>
</dbReference>
<feature type="domain" description="HTH araC/xylS-type" evidence="5">
    <location>
        <begin position="446"/>
        <end position="544"/>
    </location>
</feature>
<keyword evidence="3" id="KW-0804">Transcription</keyword>
<keyword evidence="8" id="KW-1185">Reference proteome</keyword>
<keyword evidence="4" id="KW-0597">Phosphoprotein</keyword>
<dbReference type="PANTHER" id="PTHR43280">
    <property type="entry name" value="ARAC-FAMILY TRANSCRIPTIONAL REGULATOR"/>
    <property type="match status" value="1"/>
</dbReference>
<sequence length="551" mass="64568">MYRLLIVDDEPIIVDGLLQLFSESELELEIHSAYSVAEALECALQVKLDIVITDMRMPEKSGLQFIDELQLLWPKCRIIFLSGYDQFEYVYDAVKRNIDNYILKTEDDEVLIAAVQTSIEKIELERSIQTKLEASEKQIEEIMPLLKRDFLDSLLNTNEIDHVTQNFSIVAHSLEIELDEQWFIIAGQITSDKSTNTQDLLLLNEPMKRDLHPNVIVEFFMYHRDLAIWFIQPAKIQGIFYKDNKIKWKTLKEYTKRFLESIQENYMLEKNIKANFVIGQRPVDVKLIKEDFQKICDYCKFISSFSENMIIIDQGKTNPFYHIGTEISVAQKWKKQLMVLESEMSEGEEKKAIKMIEGLFDQMVSNKYSNIDITDFLLSISQLILEFLRNQDLYQYIIEQSEDNLQKTLQQLPIIFDSKEVLLFLVKAICQYQAKSREEGKSKVILTVNKYIQDHIGGDLTLTAIADFIHFNPSYLSRFYKETTGRNLSDVINEVRVKKAKYYLSETKMAIHEIANQLGFNSPSYFTLYFKKNTLQSPQEYRDKNKEVKRV</sequence>
<dbReference type="InterPro" id="IPR009057">
    <property type="entry name" value="Homeodomain-like_sf"/>
</dbReference>
<feature type="domain" description="Response regulatory" evidence="6">
    <location>
        <begin position="3"/>
        <end position="119"/>
    </location>
</feature>
<keyword evidence="2" id="KW-0238">DNA-binding</keyword>
<keyword evidence="1" id="KW-0805">Transcription regulation</keyword>
<evidence type="ECO:0000256" key="1">
    <source>
        <dbReference type="ARBA" id="ARBA00023015"/>
    </source>
</evidence>
<evidence type="ECO:0008006" key="9">
    <source>
        <dbReference type="Google" id="ProtNLM"/>
    </source>
</evidence>
<dbReference type="InterPro" id="IPR018060">
    <property type="entry name" value="HTH_AraC"/>
</dbReference>
<organism evidence="7 8">
    <name type="scientific">Lederbergia ruris</name>
    <dbReference type="NCBI Taxonomy" id="217495"/>
    <lineage>
        <taxon>Bacteria</taxon>
        <taxon>Bacillati</taxon>
        <taxon>Bacillota</taxon>
        <taxon>Bacilli</taxon>
        <taxon>Bacillales</taxon>
        <taxon>Bacillaceae</taxon>
        <taxon>Lederbergia</taxon>
    </lineage>
</organism>
<evidence type="ECO:0000259" key="5">
    <source>
        <dbReference type="PROSITE" id="PS01124"/>
    </source>
</evidence>
<feature type="modified residue" description="4-aspartylphosphate" evidence="4">
    <location>
        <position position="54"/>
    </location>
</feature>
<dbReference type="Pfam" id="PF12833">
    <property type="entry name" value="HTH_18"/>
    <property type="match status" value="1"/>
</dbReference>
<dbReference type="Pfam" id="PF00072">
    <property type="entry name" value="Response_reg"/>
    <property type="match status" value="1"/>
</dbReference>
<comment type="caution">
    <text evidence="7">The sequence shown here is derived from an EMBL/GenBank/DDBJ whole genome shotgun (WGS) entry which is preliminary data.</text>
</comment>
<dbReference type="Gene3D" id="1.10.10.60">
    <property type="entry name" value="Homeodomain-like"/>
    <property type="match status" value="2"/>
</dbReference>
<dbReference type="PANTHER" id="PTHR43280:SF28">
    <property type="entry name" value="HTH-TYPE TRANSCRIPTIONAL ACTIVATOR RHAS"/>
    <property type="match status" value="1"/>
</dbReference>
<gene>
    <name evidence="7" type="ORF">J8TS2_11790</name>
</gene>
<dbReference type="CDD" id="cd17536">
    <property type="entry name" value="REC_YesN-like"/>
    <property type="match status" value="1"/>
</dbReference>
<evidence type="ECO:0000313" key="8">
    <source>
        <dbReference type="Proteomes" id="UP000679950"/>
    </source>
</evidence>
<accession>A0ABQ4KFX5</accession>
<dbReference type="SUPFAM" id="SSF46689">
    <property type="entry name" value="Homeodomain-like"/>
    <property type="match status" value="2"/>
</dbReference>
<evidence type="ECO:0000259" key="6">
    <source>
        <dbReference type="PROSITE" id="PS50110"/>
    </source>
</evidence>
<dbReference type="Gene3D" id="3.40.50.2300">
    <property type="match status" value="1"/>
</dbReference>
<reference evidence="7 8" key="1">
    <citation type="submission" date="2021-03" db="EMBL/GenBank/DDBJ databases">
        <title>Antimicrobial resistance genes in bacteria isolated from Japanese honey, and their potential for conferring macrolide and lincosamide resistance in the American foulbrood pathogen Paenibacillus larvae.</title>
        <authorList>
            <person name="Okamoto M."/>
            <person name="Kumagai M."/>
            <person name="Kanamori H."/>
            <person name="Takamatsu D."/>
        </authorList>
    </citation>
    <scope>NUCLEOTIDE SEQUENCE [LARGE SCALE GENOMIC DNA]</scope>
    <source>
        <strain evidence="7 8">J8TS2</strain>
    </source>
</reference>
<evidence type="ECO:0000256" key="2">
    <source>
        <dbReference type="ARBA" id="ARBA00023125"/>
    </source>
</evidence>
<dbReference type="PROSITE" id="PS50110">
    <property type="entry name" value="RESPONSE_REGULATORY"/>
    <property type="match status" value="1"/>
</dbReference>
<proteinExistence type="predicted"/>
<protein>
    <recommendedName>
        <fullName evidence="9">Response regulator</fullName>
    </recommendedName>
</protein>
<evidence type="ECO:0000256" key="4">
    <source>
        <dbReference type="PROSITE-ProRule" id="PRU00169"/>
    </source>
</evidence>
<dbReference type="SUPFAM" id="SSF52172">
    <property type="entry name" value="CheY-like"/>
    <property type="match status" value="1"/>
</dbReference>
<dbReference type="EMBL" id="BORB01000007">
    <property type="protein sequence ID" value="GIN56860.1"/>
    <property type="molecule type" value="Genomic_DNA"/>
</dbReference>
<dbReference type="SMART" id="SM00342">
    <property type="entry name" value="HTH_ARAC"/>
    <property type="match status" value="1"/>
</dbReference>
<dbReference type="Proteomes" id="UP000679950">
    <property type="component" value="Unassembled WGS sequence"/>
</dbReference>
<dbReference type="InterPro" id="IPR001789">
    <property type="entry name" value="Sig_transdc_resp-reg_receiver"/>
</dbReference>